<gene>
    <name evidence="6" type="ORF">P8935_02990</name>
</gene>
<dbReference type="Pfam" id="PF07681">
    <property type="entry name" value="DoxX"/>
    <property type="match status" value="1"/>
</dbReference>
<organism evidence="6">
    <name type="scientific">Telmatobacter sp. DSM 110680</name>
    <dbReference type="NCBI Taxonomy" id="3036704"/>
    <lineage>
        <taxon>Bacteria</taxon>
        <taxon>Pseudomonadati</taxon>
        <taxon>Acidobacteriota</taxon>
        <taxon>Terriglobia</taxon>
        <taxon>Terriglobales</taxon>
        <taxon>Acidobacteriaceae</taxon>
        <taxon>Telmatobacter</taxon>
    </lineage>
</organism>
<feature type="transmembrane region" description="Helical" evidence="5">
    <location>
        <begin position="7"/>
        <end position="29"/>
    </location>
</feature>
<accession>A0AAU7DMM3</accession>
<keyword evidence="2 5" id="KW-0812">Transmembrane</keyword>
<evidence type="ECO:0000256" key="1">
    <source>
        <dbReference type="ARBA" id="ARBA00004141"/>
    </source>
</evidence>
<evidence type="ECO:0000256" key="5">
    <source>
        <dbReference type="SAM" id="Phobius"/>
    </source>
</evidence>
<evidence type="ECO:0000256" key="2">
    <source>
        <dbReference type="ARBA" id="ARBA00022692"/>
    </source>
</evidence>
<keyword evidence="3 5" id="KW-1133">Transmembrane helix</keyword>
<dbReference type="RefSeq" id="WP_348263529.1">
    <property type="nucleotide sequence ID" value="NZ_CP121196.1"/>
</dbReference>
<keyword evidence="4 5" id="KW-0472">Membrane</keyword>
<feature type="transmembrane region" description="Helical" evidence="5">
    <location>
        <begin position="96"/>
        <end position="114"/>
    </location>
</feature>
<feature type="transmembrane region" description="Helical" evidence="5">
    <location>
        <begin position="49"/>
        <end position="66"/>
    </location>
</feature>
<protein>
    <submittedName>
        <fullName evidence="6">DoxX family membrane protein</fullName>
    </submittedName>
</protein>
<name>A0AAU7DMM3_9BACT</name>
<dbReference type="GO" id="GO:0016020">
    <property type="term" value="C:membrane"/>
    <property type="evidence" value="ECO:0007669"/>
    <property type="project" value="UniProtKB-SubCell"/>
</dbReference>
<dbReference type="EMBL" id="CP121196">
    <property type="protein sequence ID" value="XBH18305.1"/>
    <property type="molecule type" value="Genomic_DNA"/>
</dbReference>
<evidence type="ECO:0000313" key="6">
    <source>
        <dbReference type="EMBL" id="XBH18305.1"/>
    </source>
</evidence>
<sequence>MKIAATVARYLLGLIFVFFGSNLLFHFLPNPPQPPGPLANFNSALTESHYIYALGFFQLVPGILLLINRYVPLALTVLAAMIVNIDLIHITMAPSGLPVAAVVSILWLLVFLRVRGAFSGIFEPLPQP</sequence>
<dbReference type="InterPro" id="IPR032808">
    <property type="entry name" value="DoxX"/>
</dbReference>
<proteinExistence type="predicted"/>
<dbReference type="AlphaFoldDB" id="A0AAU7DMM3"/>
<evidence type="ECO:0000256" key="4">
    <source>
        <dbReference type="ARBA" id="ARBA00023136"/>
    </source>
</evidence>
<evidence type="ECO:0000256" key="3">
    <source>
        <dbReference type="ARBA" id="ARBA00022989"/>
    </source>
</evidence>
<reference evidence="6" key="1">
    <citation type="submission" date="2023-03" db="EMBL/GenBank/DDBJ databases">
        <title>Edaphobacter sp.</title>
        <authorList>
            <person name="Huber K.J."/>
            <person name="Papendorf J."/>
            <person name="Pilke C."/>
            <person name="Bunk B."/>
            <person name="Sproeer C."/>
            <person name="Pester M."/>
        </authorList>
    </citation>
    <scope>NUCLEOTIDE SEQUENCE</scope>
    <source>
        <strain evidence="6">DSM 110680</strain>
    </source>
</reference>
<comment type="subcellular location">
    <subcellularLocation>
        <location evidence="1">Membrane</location>
        <topology evidence="1">Multi-pass membrane protein</topology>
    </subcellularLocation>
</comment>